<evidence type="ECO:0000256" key="1">
    <source>
        <dbReference type="SAM" id="MobiDB-lite"/>
    </source>
</evidence>
<dbReference type="Proteomes" id="UP000431401">
    <property type="component" value="Unassembled WGS sequence"/>
</dbReference>
<organism evidence="3 4">
    <name type="scientific">Nocardia aurantia</name>
    <dbReference type="NCBI Taxonomy" id="2585199"/>
    <lineage>
        <taxon>Bacteria</taxon>
        <taxon>Bacillati</taxon>
        <taxon>Actinomycetota</taxon>
        <taxon>Actinomycetes</taxon>
        <taxon>Mycobacteriales</taxon>
        <taxon>Nocardiaceae</taxon>
        <taxon>Nocardia</taxon>
    </lineage>
</organism>
<dbReference type="OrthoDB" id="4375009at2"/>
<gene>
    <name evidence="3" type="ORF">NRB56_06280</name>
</gene>
<keyword evidence="4" id="KW-1185">Reference proteome</keyword>
<dbReference type="EMBL" id="WEGI01000001">
    <property type="protein sequence ID" value="MQY25074.1"/>
    <property type="molecule type" value="Genomic_DNA"/>
</dbReference>
<accession>A0A7K0DJW1</accession>
<feature type="domain" description="DUF6802" evidence="2">
    <location>
        <begin position="1"/>
        <end position="99"/>
    </location>
</feature>
<feature type="region of interest" description="Disordered" evidence="1">
    <location>
        <begin position="1"/>
        <end position="47"/>
    </location>
</feature>
<dbReference type="Pfam" id="PF20615">
    <property type="entry name" value="DUF6802"/>
    <property type="match status" value="1"/>
</dbReference>
<feature type="region of interest" description="Disordered" evidence="1">
    <location>
        <begin position="89"/>
        <end position="108"/>
    </location>
</feature>
<proteinExistence type="predicted"/>
<reference evidence="3 4" key="1">
    <citation type="submission" date="2019-10" db="EMBL/GenBank/DDBJ databases">
        <title>Nocardia macrotermitis sp. nov. and Nocardia aurantia sp. nov., isolated from the gut of fungus growing-termite Macrotermes natalensis.</title>
        <authorList>
            <person name="Benndorf R."/>
            <person name="Schwitalla J."/>
            <person name="Martin K."/>
            <person name="De Beer W."/>
            <person name="Kaster A.-K."/>
            <person name="Vollmers J."/>
            <person name="Poulsen M."/>
            <person name="Beemelmanns C."/>
        </authorList>
    </citation>
    <scope>NUCLEOTIDE SEQUENCE [LARGE SCALE GENOMIC DNA]</scope>
    <source>
        <strain evidence="3 4">RB56</strain>
    </source>
</reference>
<protein>
    <recommendedName>
        <fullName evidence="2">DUF6802 domain-containing protein</fullName>
    </recommendedName>
</protein>
<sequence length="108" mass="11724">MITSEDLPGLDLSSVDAHSDLGGLGAMELHHPDRDLGGPADTETVHGDHSLDIWTDLDHDGQADHVTIVDTDGDYSAWEFHHHADGTTEWVRTDRGHLGDPGPANRSR</sequence>
<evidence type="ECO:0000313" key="3">
    <source>
        <dbReference type="EMBL" id="MQY25074.1"/>
    </source>
</evidence>
<dbReference type="AlphaFoldDB" id="A0A7K0DJW1"/>
<evidence type="ECO:0000313" key="4">
    <source>
        <dbReference type="Proteomes" id="UP000431401"/>
    </source>
</evidence>
<feature type="compositionally biased region" description="Basic and acidic residues" evidence="1">
    <location>
        <begin position="89"/>
        <end position="98"/>
    </location>
</feature>
<comment type="caution">
    <text evidence="3">The sequence shown here is derived from an EMBL/GenBank/DDBJ whole genome shotgun (WGS) entry which is preliminary data.</text>
</comment>
<name>A0A7K0DJW1_9NOCA</name>
<dbReference type="RefSeq" id="WP_153338891.1">
    <property type="nucleotide sequence ID" value="NZ_WEGI01000001.1"/>
</dbReference>
<evidence type="ECO:0000259" key="2">
    <source>
        <dbReference type="Pfam" id="PF20615"/>
    </source>
</evidence>
<dbReference type="InterPro" id="IPR046543">
    <property type="entry name" value="DUF6802"/>
</dbReference>